<dbReference type="AlphaFoldDB" id="A0ABD2V1L9"/>
<proteinExistence type="predicted"/>
<feature type="domain" description="Reverse transcriptase" evidence="1">
    <location>
        <begin position="1"/>
        <end position="157"/>
    </location>
</feature>
<dbReference type="PANTHER" id="PTHR33116">
    <property type="entry name" value="REVERSE TRANSCRIPTASE ZINC-BINDING DOMAIN-CONTAINING PROTEIN-RELATED-RELATED"/>
    <property type="match status" value="1"/>
</dbReference>
<dbReference type="Pfam" id="PF00078">
    <property type="entry name" value="RVT_1"/>
    <property type="match status" value="1"/>
</dbReference>
<keyword evidence="3" id="KW-1185">Reference proteome</keyword>
<evidence type="ECO:0000259" key="1">
    <source>
        <dbReference type="PROSITE" id="PS50878"/>
    </source>
</evidence>
<dbReference type="EMBL" id="JBJKTR010000003">
    <property type="protein sequence ID" value="KAL3375029.1"/>
    <property type="molecule type" value="Genomic_DNA"/>
</dbReference>
<evidence type="ECO:0000313" key="3">
    <source>
        <dbReference type="Proteomes" id="UP001627284"/>
    </source>
</evidence>
<accession>A0ABD2V1L9</accession>
<dbReference type="EMBL" id="JBJKTR010000003">
    <property type="protein sequence ID" value="KAL3375026.1"/>
    <property type="molecule type" value="Genomic_DNA"/>
</dbReference>
<dbReference type="EMBL" id="JBJKTR010000003">
    <property type="protein sequence ID" value="KAL3375028.1"/>
    <property type="molecule type" value="Genomic_DNA"/>
</dbReference>
<comment type="caution">
    <text evidence="2">The sequence shown here is derived from an EMBL/GenBank/DDBJ whole genome shotgun (WGS) entry which is preliminary data.</text>
</comment>
<organism evidence="2 3">
    <name type="scientific">Solanum stoloniferum</name>
    <dbReference type="NCBI Taxonomy" id="62892"/>
    <lineage>
        <taxon>Eukaryota</taxon>
        <taxon>Viridiplantae</taxon>
        <taxon>Streptophyta</taxon>
        <taxon>Embryophyta</taxon>
        <taxon>Tracheophyta</taxon>
        <taxon>Spermatophyta</taxon>
        <taxon>Magnoliopsida</taxon>
        <taxon>eudicotyledons</taxon>
        <taxon>Gunneridae</taxon>
        <taxon>Pentapetalae</taxon>
        <taxon>asterids</taxon>
        <taxon>lamiids</taxon>
        <taxon>Solanales</taxon>
        <taxon>Solanaceae</taxon>
        <taxon>Solanoideae</taxon>
        <taxon>Solaneae</taxon>
        <taxon>Solanum</taxon>
    </lineage>
</organism>
<dbReference type="PANTHER" id="PTHR33116:SF82">
    <property type="entry name" value="RNASE H FAMILY PROTEIN"/>
    <property type="match status" value="1"/>
</dbReference>
<name>A0ABD2V1L9_9SOLN</name>
<dbReference type="Proteomes" id="UP001627284">
    <property type="component" value="Unassembled WGS sequence"/>
</dbReference>
<dbReference type="InterPro" id="IPR000477">
    <property type="entry name" value="RT_dom"/>
</dbReference>
<dbReference type="PROSITE" id="PS50878">
    <property type="entry name" value="RT_POL"/>
    <property type="match status" value="1"/>
</dbReference>
<sequence length="324" mass="37433">MIDGFIMCGISFPIIGIPSQLMARDVVFFQSKKGVKQGDPISPSLFIIAAESLSLMLNNLYENPSFNGFSMATIGPRINHLANADDLIIFCSGKTKTLKLAVDCLRNYEECSGQQMNKGKSCFIMDKDISTKRINIVSRILQVKKEEFPITYLGCPLFIGKKKNEYFADMATKIIKKISSWQCNRLSTGGKIILIKHALNTMPIYLLSMCQPTKTIMYQIKKIFANFLRGSKEGKQKYHWVAWDKLYYPKKEGDIGIRSTMDISESLGAKIWWQFRNKDTIWTRFMKAKYSKRIHPMARKVSYKYSKCWRRMMMIKEEVDHLIQ</sequence>
<protein>
    <recommendedName>
        <fullName evidence="1">Reverse transcriptase domain-containing protein</fullName>
    </recommendedName>
</protein>
<reference evidence="2 3" key="1">
    <citation type="submission" date="2024-05" db="EMBL/GenBank/DDBJ databases">
        <title>De novo assembly of an allotetraploid wild potato.</title>
        <authorList>
            <person name="Hosaka A.J."/>
        </authorList>
    </citation>
    <scope>NUCLEOTIDE SEQUENCE [LARGE SCALE GENOMIC DNA]</scope>
    <source>
        <tissue evidence="2">Young leaves</tissue>
    </source>
</reference>
<evidence type="ECO:0000313" key="2">
    <source>
        <dbReference type="EMBL" id="KAL3375028.1"/>
    </source>
</evidence>
<gene>
    <name evidence="2" type="ORF">AABB24_006498</name>
</gene>